<dbReference type="Gene3D" id="3.40.50.2000">
    <property type="entry name" value="Glycogen Phosphorylase B"/>
    <property type="match status" value="2"/>
</dbReference>
<dbReference type="EMBL" id="VIRB01000142">
    <property type="protein sequence ID" value="NDO71611.1"/>
    <property type="molecule type" value="Genomic_DNA"/>
</dbReference>
<proteinExistence type="predicted"/>
<dbReference type="InterPro" id="IPR028098">
    <property type="entry name" value="Glyco_trans_4-like_N"/>
</dbReference>
<dbReference type="SUPFAM" id="SSF53756">
    <property type="entry name" value="UDP-Glycosyltransferase/glycogen phosphorylase"/>
    <property type="match status" value="1"/>
</dbReference>
<evidence type="ECO:0000259" key="2">
    <source>
        <dbReference type="Pfam" id="PF13439"/>
    </source>
</evidence>
<reference evidence="4" key="1">
    <citation type="submission" date="2018-10" db="EMBL/GenBank/DDBJ databases">
        <title>Schaedlerella arabinophila gen. nov. sp. nov., isolated from the mouse intestinal tract and comparative analysis with the genome of the closely related altered Schaedler flora strain ASF502.</title>
        <authorList>
            <person name="Miyake S."/>
            <person name="Soh M."/>
            <person name="Seedorf H."/>
        </authorList>
    </citation>
    <scope>NUCLEOTIDE SEQUENCE [LARGE SCALE GENOMIC DNA]</scope>
    <source>
        <strain evidence="4">DSM 106076</strain>
    </source>
</reference>
<dbReference type="STRING" id="2044587.C824_03233"/>
<comment type="caution">
    <text evidence="4">The sequence shown here is derived from an EMBL/GenBank/DDBJ whole genome shotgun (WGS) entry which is preliminary data.</text>
</comment>
<dbReference type="GO" id="GO:0016757">
    <property type="term" value="F:glycosyltransferase activity"/>
    <property type="evidence" value="ECO:0007669"/>
    <property type="project" value="InterPro"/>
</dbReference>
<evidence type="ECO:0000313" key="6">
    <source>
        <dbReference type="Proteomes" id="UP000474104"/>
    </source>
</evidence>
<evidence type="ECO:0000313" key="4">
    <source>
        <dbReference type="EMBL" id="RRK32195.1"/>
    </source>
</evidence>
<keyword evidence="5" id="KW-1185">Reference proteome</keyword>
<accession>A0A3R8KY16</accession>
<dbReference type="Pfam" id="PF00534">
    <property type="entry name" value="Glycos_transf_1"/>
    <property type="match status" value="1"/>
</dbReference>
<dbReference type="RefSeq" id="WP_004081145.1">
    <property type="nucleotide sequence ID" value="NZ_RHJS01000002.1"/>
</dbReference>
<reference evidence="3 6" key="2">
    <citation type="submission" date="2019-07" db="EMBL/GenBank/DDBJ databases">
        <title>Draft genome sequences of 15 bacterial species constituting the stable defined intestinal microbiota of the GM15 gnotobiotic mouse model.</title>
        <authorList>
            <person name="Elie C."/>
            <person name="Mathieu A."/>
            <person name="Saliou A."/>
            <person name="Darnaud M."/>
            <person name="Leulier F."/>
            <person name="Tamellini A."/>
        </authorList>
    </citation>
    <scope>NUCLEOTIDE SEQUENCE [LARGE SCALE GENOMIC DNA]</scope>
    <source>
        <strain evidence="6">ASF 502</strain>
        <strain evidence="3">MD300</strain>
    </source>
</reference>
<accession>N2AFG8</accession>
<dbReference type="Proteomes" id="UP000474104">
    <property type="component" value="Unassembled WGS sequence"/>
</dbReference>
<dbReference type="PANTHER" id="PTHR12526">
    <property type="entry name" value="GLYCOSYLTRANSFERASE"/>
    <property type="match status" value="1"/>
</dbReference>
<sequence length="364" mass="41199">MKIAFVIFSLRGGGAERMVSRLSNAFVNKGVSVDILLLFDSTNISYDIDERVSIHDFCYGDIKGKQVRKLVQILAIRKYIKNNHPDVVFCYIITTLPFAIIANIGLGHSCKIIGSQRTNPGNIPWHYRAIVNPFLRMCDGFVFQTKGARDCYPEWLKRKSVVIGNIAPDNCGIHEANIDQMDICSVGRLHEDKDFETVIKAMARILRNKPEVKLHIYGEGPRKTALITLAEMLNVKDNIIFEGFVTNISEELNKYDIFVFSSKAEGMPNALIEAMAGGLACVATDCRFGPSDLIQDGYNGYLVPVSNDVIMADRILELINNKEMRMKIMQEARKITEIYSEDKIVDDYLMYAREIYKEGKDMKI</sequence>
<dbReference type="Pfam" id="PF13439">
    <property type="entry name" value="Glyco_transf_4"/>
    <property type="match status" value="1"/>
</dbReference>
<protein>
    <submittedName>
        <fullName evidence="4">Glycosyltransferase family 4 protein</fullName>
    </submittedName>
</protein>
<dbReference type="eggNOG" id="COG0438">
    <property type="taxonomic scope" value="Bacteria"/>
</dbReference>
<dbReference type="Proteomes" id="UP000274920">
    <property type="component" value="Unassembled WGS sequence"/>
</dbReference>
<gene>
    <name evidence="4" type="ORF">EBB54_13110</name>
    <name evidence="3" type="ORF">FMM80_24355</name>
</gene>
<dbReference type="InterPro" id="IPR001296">
    <property type="entry name" value="Glyco_trans_1"/>
</dbReference>
<organism evidence="4 5">
    <name type="scientific">Schaedlerella arabinosiphila</name>
    <dbReference type="NCBI Taxonomy" id="2044587"/>
    <lineage>
        <taxon>Bacteria</taxon>
        <taxon>Bacillati</taxon>
        <taxon>Bacillota</taxon>
        <taxon>Clostridia</taxon>
        <taxon>Lachnospirales</taxon>
        <taxon>Lachnospiraceae</taxon>
        <taxon>Schaedlerella</taxon>
    </lineage>
</organism>
<evidence type="ECO:0000259" key="1">
    <source>
        <dbReference type="Pfam" id="PF00534"/>
    </source>
</evidence>
<feature type="domain" description="Glycosyl transferase family 1" evidence="1">
    <location>
        <begin position="178"/>
        <end position="334"/>
    </location>
</feature>
<feature type="domain" description="Glycosyltransferase subfamily 4-like N-terminal" evidence="2">
    <location>
        <begin position="13"/>
        <end position="164"/>
    </location>
</feature>
<dbReference type="AlphaFoldDB" id="N2AFG8"/>
<dbReference type="EMBL" id="RHJS01000002">
    <property type="protein sequence ID" value="RRK32195.1"/>
    <property type="molecule type" value="Genomic_DNA"/>
</dbReference>
<dbReference type="HOGENOM" id="CLU_009583_0_0_9"/>
<name>N2AFG8_9FIRM</name>
<dbReference type="OrthoDB" id="9787617at2"/>
<dbReference type="PANTHER" id="PTHR12526:SF630">
    <property type="entry name" value="GLYCOSYLTRANSFERASE"/>
    <property type="match status" value="1"/>
</dbReference>
<evidence type="ECO:0000313" key="5">
    <source>
        <dbReference type="Proteomes" id="UP000274920"/>
    </source>
</evidence>
<evidence type="ECO:0000313" key="3">
    <source>
        <dbReference type="EMBL" id="NDO71611.1"/>
    </source>
</evidence>
<keyword evidence="4" id="KW-0808">Transferase</keyword>